<evidence type="ECO:0000256" key="1">
    <source>
        <dbReference type="SAM" id="Phobius"/>
    </source>
</evidence>
<dbReference type="Proteomes" id="UP000017836">
    <property type="component" value="Unassembled WGS sequence"/>
</dbReference>
<dbReference type="eggNOG" id="KOG2568">
    <property type="taxonomic scope" value="Eukaryota"/>
</dbReference>
<evidence type="ECO:0000313" key="2">
    <source>
        <dbReference type="EMBL" id="ERN04190.1"/>
    </source>
</evidence>
<keyword evidence="1" id="KW-0472">Membrane</keyword>
<dbReference type="PANTHER" id="PTHR21229:SF55">
    <property type="entry name" value="EXPRESSED PROTEIN-RELATED"/>
    <property type="match status" value="1"/>
</dbReference>
<dbReference type="PANTHER" id="PTHR21229">
    <property type="entry name" value="LUNG SEVEN TRANSMEMBRANE RECEPTOR"/>
    <property type="match status" value="1"/>
</dbReference>
<keyword evidence="3" id="KW-1185">Reference proteome</keyword>
<dbReference type="InterPro" id="IPR009637">
    <property type="entry name" value="GPR107/GPR108-like"/>
</dbReference>
<accession>W1PB13</accession>
<dbReference type="AlphaFoldDB" id="W1PB13"/>
<sequence>MGCCRNPLHYRNLGYSLRFKFRNLGFLLGFLLVFSSLDETSGSIHGYSRASFSPQMNAYFFHGGSEGIYASSVDVNGSDGGAKGQSFIRFESITFRRTKESASVHNDMEQKTGLVEALIVEIKDRDRIGAGHLNSDDLCCTLELSKEGHCNQGEVFIRPNKDSPKWPNRIQTFFQGAAEEANMGTQTVYVEKTGMYYLYFMFCDPQLKGTRISGKTVWKNPGGYLPGKMATLMIFYGFMSLAYLALGLIWFLQFV</sequence>
<organism evidence="2 3">
    <name type="scientific">Amborella trichopoda</name>
    <dbReference type="NCBI Taxonomy" id="13333"/>
    <lineage>
        <taxon>Eukaryota</taxon>
        <taxon>Viridiplantae</taxon>
        <taxon>Streptophyta</taxon>
        <taxon>Embryophyta</taxon>
        <taxon>Tracheophyta</taxon>
        <taxon>Spermatophyta</taxon>
        <taxon>Magnoliopsida</taxon>
        <taxon>Amborellales</taxon>
        <taxon>Amborellaceae</taxon>
        <taxon>Amborella</taxon>
    </lineage>
</organism>
<gene>
    <name evidence="2" type="ORF">AMTR_s00077p00111800</name>
</gene>
<protein>
    <submittedName>
        <fullName evidence="2">Uncharacterized protein</fullName>
    </submittedName>
</protein>
<dbReference type="OMA" id="QHAAINI"/>
<dbReference type="Gramene" id="ERN04190">
    <property type="protein sequence ID" value="ERN04190"/>
    <property type="gene ID" value="AMTR_s00077p00111800"/>
</dbReference>
<name>W1PB13_AMBTC</name>
<feature type="transmembrane region" description="Helical" evidence="1">
    <location>
        <begin position="229"/>
        <end position="252"/>
    </location>
</feature>
<reference evidence="3" key="1">
    <citation type="journal article" date="2013" name="Science">
        <title>The Amborella genome and the evolution of flowering plants.</title>
        <authorList>
            <consortium name="Amborella Genome Project"/>
        </authorList>
    </citation>
    <scope>NUCLEOTIDE SEQUENCE [LARGE SCALE GENOMIC DNA]</scope>
</reference>
<keyword evidence="1" id="KW-1133">Transmembrane helix</keyword>
<dbReference type="STRING" id="13333.W1PB13"/>
<dbReference type="HOGENOM" id="CLU_1091251_0_0_1"/>
<proteinExistence type="predicted"/>
<dbReference type="GO" id="GO:0016020">
    <property type="term" value="C:membrane"/>
    <property type="evidence" value="ECO:0007669"/>
    <property type="project" value="InterPro"/>
</dbReference>
<keyword evidence="1" id="KW-0812">Transmembrane</keyword>
<evidence type="ECO:0000313" key="3">
    <source>
        <dbReference type="Proteomes" id="UP000017836"/>
    </source>
</evidence>
<dbReference type="EMBL" id="KI394293">
    <property type="protein sequence ID" value="ERN04190.1"/>
    <property type="molecule type" value="Genomic_DNA"/>
</dbReference>